<keyword evidence="11 15" id="KW-1133">Transmembrane helix</keyword>
<dbReference type="GO" id="GO:0000155">
    <property type="term" value="F:phosphorelay sensor kinase activity"/>
    <property type="evidence" value="ECO:0007669"/>
    <property type="project" value="InterPro"/>
</dbReference>
<proteinExistence type="predicted"/>
<dbReference type="InterPro" id="IPR036890">
    <property type="entry name" value="HATPase_C_sf"/>
</dbReference>
<dbReference type="SMART" id="SM00387">
    <property type="entry name" value="HATPase_c"/>
    <property type="match status" value="1"/>
</dbReference>
<evidence type="ECO:0000256" key="11">
    <source>
        <dbReference type="ARBA" id="ARBA00022989"/>
    </source>
</evidence>
<protein>
    <recommendedName>
        <fullName evidence="3">histidine kinase</fullName>
        <ecNumber evidence="3">2.7.13.3</ecNumber>
    </recommendedName>
</protein>
<keyword evidence="7 15" id="KW-0812">Transmembrane</keyword>
<dbReference type="Proteomes" id="UP000823937">
    <property type="component" value="Unassembled WGS sequence"/>
</dbReference>
<evidence type="ECO:0000256" key="7">
    <source>
        <dbReference type="ARBA" id="ARBA00022692"/>
    </source>
</evidence>
<keyword evidence="9 18" id="KW-0418">Kinase</keyword>
<keyword evidence="10" id="KW-0067">ATP-binding</keyword>
<keyword evidence="8" id="KW-0547">Nucleotide-binding</keyword>
<dbReference type="InterPro" id="IPR050398">
    <property type="entry name" value="HssS/ArlS-like"/>
</dbReference>
<evidence type="ECO:0000256" key="1">
    <source>
        <dbReference type="ARBA" id="ARBA00000085"/>
    </source>
</evidence>
<comment type="subcellular location">
    <subcellularLocation>
        <location evidence="2">Cell membrane</location>
        <topology evidence="2">Multi-pass membrane protein</topology>
    </subcellularLocation>
</comment>
<dbReference type="InterPro" id="IPR003594">
    <property type="entry name" value="HATPase_dom"/>
</dbReference>
<dbReference type="Gene3D" id="6.10.340.10">
    <property type="match status" value="1"/>
</dbReference>
<dbReference type="GO" id="GO:0005886">
    <property type="term" value="C:plasma membrane"/>
    <property type="evidence" value="ECO:0007669"/>
    <property type="project" value="UniProtKB-SubCell"/>
</dbReference>
<gene>
    <name evidence="18" type="ORF">H9895_09760</name>
</gene>
<dbReference type="AlphaFoldDB" id="A0A9D1PNL8"/>
<evidence type="ECO:0000256" key="3">
    <source>
        <dbReference type="ARBA" id="ARBA00012438"/>
    </source>
</evidence>
<dbReference type="SMART" id="SM00388">
    <property type="entry name" value="HisKA"/>
    <property type="match status" value="1"/>
</dbReference>
<evidence type="ECO:0000256" key="12">
    <source>
        <dbReference type="ARBA" id="ARBA00023012"/>
    </source>
</evidence>
<dbReference type="PRINTS" id="PR00344">
    <property type="entry name" value="BCTRLSENSOR"/>
</dbReference>
<dbReference type="CDD" id="cd00082">
    <property type="entry name" value="HisKA"/>
    <property type="match status" value="1"/>
</dbReference>
<dbReference type="PROSITE" id="PS50109">
    <property type="entry name" value="HIS_KIN"/>
    <property type="match status" value="1"/>
</dbReference>
<keyword evidence="13 15" id="KW-0472">Membrane</keyword>
<dbReference type="Pfam" id="PF00512">
    <property type="entry name" value="HisKA"/>
    <property type="match status" value="1"/>
</dbReference>
<keyword evidence="4" id="KW-1003">Cell membrane</keyword>
<dbReference type="CDD" id="cd06225">
    <property type="entry name" value="HAMP"/>
    <property type="match status" value="1"/>
</dbReference>
<dbReference type="PANTHER" id="PTHR45528:SF1">
    <property type="entry name" value="SENSOR HISTIDINE KINASE CPXA"/>
    <property type="match status" value="1"/>
</dbReference>
<dbReference type="CDD" id="cd00075">
    <property type="entry name" value="HATPase"/>
    <property type="match status" value="1"/>
</dbReference>
<evidence type="ECO:0000256" key="10">
    <source>
        <dbReference type="ARBA" id="ARBA00022840"/>
    </source>
</evidence>
<feature type="coiled-coil region" evidence="14">
    <location>
        <begin position="216"/>
        <end position="243"/>
    </location>
</feature>
<organism evidence="18 19">
    <name type="scientific">Candidatus Pseudogracilibacillus intestinigallinarum</name>
    <dbReference type="NCBI Taxonomy" id="2838742"/>
    <lineage>
        <taxon>Bacteria</taxon>
        <taxon>Bacillati</taxon>
        <taxon>Bacillota</taxon>
        <taxon>Bacilli</taxon>
        <taxon>Bacillales</taxon>
        <taxon>Bacillaceae</taxon>
        <taxon>Pseudogracilibacillus</taxon>
    </lineage>
</organism>
<feature type="transmembrane region" description="Helical" evidence="15">
    <location>
        <begin position="154"/>
        <end position="175"/>
    </location>
</feature>
<comment type="caution">
    <text evidence="18">The sequence shown here is derived from an EMBL/GenBank/DDBJ whole genome shotgun (WGS) entry which is preliminary data.</text>
</comment>
<evidence type="ECO:0000256" key="9">
    <source>
        <dbReference type="ARBA" id="ARBA00022777"/>
    </source>
</evidence>
<reference evidence="18" key="1">
    <citation type="journal article" date="2021" name="PeerJ">
        <title>Extensive microbial diversity within the chicken gut microbiome revealed by metagenomics and culture.</title>
        <authorList>
            <person name="Gilroy R."/>
            <person name="Ravi A."/>
            <person name="Getino M."/>
            <person name="Pursley I."/>
            <person name="Horton D.L."/>
            <person name="Alikhan N.F."/>
            <person name="Baker D."/>
            <person name="Gharbi K."/>
            <person name="Hall N."/>
            <person name="Watson M."/>
            <person name="Adriaenssens E.M."/>
            <person name="Foster-Nyarko E."/>
            <person name="Jarju S."/>
            <person name="Secka A."/>
            <person name="Antonio M."/>
            <person name="Oren A."/>
            <person name="Chaudhuri R.R."/>
            <person name="La Ragione R."/>
            <person name="Hildebrand F."/>
            <person name="Pallen M.J."/>
        </authorList>
    </citation>
    <scope>NUCLEOTIDE SEQUENCE</scope>
    <source>
        <strain evidence="18">CHK169-2315</strain>
    </source>
</reference>
<dbReference type="GO" id="GO:0005524">
    <property type="term" value="F:ATP binding"/>
    <property type="evidence" value="ECO:0007669"/>
    <property type="project" value="UniProtKB-KW"/>
</dbReference>
<sequence>MKIKTWLLISYLLMMVLPLLSAYFLFVSISNYYDTKKVDQFYEVKSRLSNLHPILRDPTMYTGNLNESLLDAHSDETVQIKLYRHDGAVLYTTIHEVFQIPNVEELYTNLYEVDEHLNTFTYKEPVFDEGQLIGLYEVEMYREHFVQTMKERTWITFGIFIAIFLLIYVLMMLLLHQKVNKRLNHLKEEMTAFASGSSYEKMKTSHDEIGQLQQHFYNMREEMERTQSELEEEQKEKEYMIAAISHDLKTPLTSIKAYAEALQEQEMMSEDKQQIYKNTIIEKADFMKQMLDDLTTYTLLQGEKAPLEKVQVDGAELFEMLLADYDALCEKKNIQLITKNTVQHPLLVNVKEMIRVIDNFVVNAVHHSKMDGVIHLLAFENIADVAELLFPFVDPSFSQREDMVYVAIQNEGKGIPNDKIGYIFDPLYQVDGARSKRDAIGSGLGLTIAKSIVEMHGGELFVYSKENIGVCFVMMLPKMREDME</sequence>
<evidence type="ECO:0000256" key="13">
    <source>
        <dbReference type="ARBA" id="ARBA00023136"/>
    </source>
</evidence>
<dbReference type="SMART" id="SM00304">
    <property type="entry name" value="HAMP"/>
    <property type="match status" value="1"/>
</dbReference>
<evidence type="ECO:0000256" key="4">
    <source>
        <dbReference type="ARBA" id="ARBA00022475"/>
    </source>
</evidence>
<evidence type="ECO:0000256" key="5">
    <source>
        <dbReference type="ARBA" id="ARBA00022553"/>
    </source>
</evidence>
<dbReference type="InterPro" id="IPR003661">
    <property type="entry name" value="HisK_dim/P_dom"/>
</dbReference>
<comment type="catalytic activity">
    <reaction evidence="1">
        <text>ATP + protein L-histidine = ADP + protein N-phospho-L-histidine.</text>
        <dbReference type="EC" id="2.7.13.3"/>
    </reaction>
</comment>
<reference evidence="18" key="2">
    <citation type="submission" date="2021-04" db="EMBL/GenBank/DDBJ databases">
        <authorList>
            <person name="Gilroy R."/>
        </authorList>
    </citation>
    <scope>NUCLEOTIDE SEQUENCE</scope>
    <source>
        <strain evidence="18">CHK169-2315</strain>
    </source>
</reference>
<dbReference type="Gene3D" id="1.10.287.130">
    <property type="match status" value="1"/>
</dbReference>
<dbReference type="PROSITE" id="PS50885">
    <property type="entry name" value="HAMP"/>
    <property type="match status" value="1"/>
</dbReference>
<dbReference type="SUPFAM" id="SSF47384">
    <property type="entry name" value="Homodimeric domain of signal transducing histidine kinase"/>
    <property type="match status" value="1"/>
</dbReference>
<keyword evidence="14" id="KW-0175">Coiled coil</keyword>
<feature type="domain" description="Histidine kinase" evidence="16">
    <location>
        <begin position="243"/>
        <end position="480"/>
    </location>
</feature>
<dbReference type="EMBL" id="DXHX01000134">
    <property type="protein sequence ID" value="HIV75352.1"/>
    <property type="molecule type" value="Genomic_DNA"/>
</dbReference>
<dbReference type="Pfam" id="PF02518">
    <property type="entry name" value="HATPase_c"/>
    <property type="match status" value="1"/>
</dbReference>
<evidence type="ECO:0000313" key="19">
    <source>
        <dbReference type="Proteomes" id="UP000823937"/>
    </source>
</evidence>
<name>A0A9D1PNL8_9BACI</name>
<evidence type="ECO:0000313" key="18">
    <source>
        <dbReference type="EMBL" id="HIV75352.1"/>
    </source>
</evidence>
<dbReference type="SUPFAM" id="SSF55874">
    <property type="entry name" value="ATPase domain of HSP90 chaperone/DNA topoisomerase II/histidine kinase"/>
    <property type="match status" value="1"/>
</dbReference>
<dbReference type="EC" id="2.7.13.3" evidence="3"/>
<evidence type="ECO:0000256" key="8">
    <source>
        <dbReference type="ARBA" id="ARBA00022741"/>
    </source>
</evidence>
<dbReference type="InterPro" id="IPR004358">
    <property type="entry name" value="Sig_transdc_His_kin-like_C"/>
</dbReference>
<feature type="transmembrane region" description="Helical" evidence="15">
    <location>
        <begin position="6"/>
        <end position="27"/>
    </location>
</feature>
<keyword evidence="6" id="KW-0808">Transferase</keyword>
<dbReference type="InterPro" id="IPR005467">
    <property type="entry name" value="His_kinase_dom"/>
</dbReference>
<evidence type="ECO:0000256" key="2">
    <source>
        <dbReference type="ARBA" id="ARBA00004651"/>
    </source>
</evidence>
<keyword evidence="12" id="KW-0902">Two-component regulatory system</keyword>
<dbReference type="InterPro" id="IPR036097">
    <property type="entry name" value="HisK_dim/P_sf"/>
</dbReference>
<dbReference type="Gene3D" id="3.30.565.10">
    <property type="entry name" value="Histidine kinase-like ATPase, C-terminal domain"/>
    <property type="match status" value="1"/>
</dbReference>
<evidence type="ECO:0000259" key="16">
    <source>
        <dbReference type="PROSITE" id="PS50109"/>
    </source>
</evidence>
<evidence type="ECO:0000256" key="6">
    <source>
        <dbReference type="ARBA" id="ARBA00022679"/>
    </source>
</evidence>
<accession>A0A9D1PNL8</accession>
<feature type="domain" description="HAMP" evidence="17">
    <location>
        <begin position="177"/>
        <end position="228"/>
    </location>
</feature>
<dbReference type="InterPro" id="IPR003660">
    <property type="entry name" value="HAMP_dom"/>
</dbReference>
<evidence type="ECO:0000259" key="17">
    <source>
        <dbReference type="PROSITE" id="PS50885"/>
    </source>
</evidence>
<dbReference type="PANTHER" id="PTHR45528">
    <property type="entry name" value="SENSOR HISTIDINE KINASE CPXA"/>
    <property type="match status" value="1"/>
</dbReference>
<evidence type="ECO:0000256" key="14">
    <source>
        <dbReference type="SAM" id="Coils"/>
    </source>
</evidence>
<keyword evidence="5" id="KW-0597">Phosphoprotein</keyword>
<evidence type="ECO:0000256" key="15">
    <source>
        <dbReference type="SAM" id="Phobius"/>
    </source>
</evidence>